<dbReference type="CDD" id="cd04301">
    <property type="entry name" value="NAT_SF"/>
    <property type="match status" value="1"/>
</dbReference>
<accession>H0E3I7</accession>
<reference evidence="4 5" key="1">
    <citation type="journal article" date="2013" name="Biodegradation">
        <title>Quantitative proteomic analysis of ibuprofen-degrading Patulibacter sp. strain I11.</title>
        <authorList>
            <person name="Almeida B."/>
            <person name="Kjeldal H."/>
            <person name="Lolas I."/>
            <person name="Knudsen A.D."/>
            <person name="Carvalho G."/>
            <person name="Nielsen K.L."/>
            <person name="Barreto Crespo M.T."/>
            <person name="Stensballe A."/>
            <person name="Nielsen J.L."/>
        </authorList>
    </citation>
    <scope>NUCLEOTIDE SEQUENCE [LARGE SCALE GENOMIC DNA]</scope>
    <source>
        <strain evidence="4 5">I11</strain>
    </source>
</reference>
<dbReference type="InterPro" id="IPR016181">
    <property type="entry name" value="Acyl_CoA_acyltransferase"/>
</dbReference>
<name>H0E3I7_9ACTN</name>
<dbReference type="RefSeq" id="WP_007572393.1">
    <property type="nucleotide sequence ID" value="NZ_AGUD01000073.1"/>
</dbReference>
<dbReference type="Gene3D" id="3.40.630.30">
    <property type="match status" value="1"/>
</dbReference>
<keyword evidence="2" id="KW-0012">Acyltransferase</keyword>
<dbReference type="InterPro" id="IPR000182">
    <property type="entry name" value="GNAT_dom"/>
</dbReference>
<dbReference type="PATRIC" id="fig|1097667.3.peg.1351"/>
<gene>
    <name evidence="4" type="ORF">PAI11_13590</name>
</gene>
<dbReference type="GO" id="GO:0016747">
    <property type="term" value="F:acyltransferase activity, transferring groups other than amino-acyl groups"/>
    <property type="evidence" value="ECO:0007669"/>
    <property type="project" value="InterPro"/>
</dbReference>
<evidence type="ECO:0000313" key="5">
    <source>
        <dbReference type="Proteomes" id="UP000005143"/>
    </source>
</evidence>
<comment type="caution">
    <text evidence="4">The sequence shown here is derived from an EMBL/GenBank/DDBJ whole genome shotgun (WGS) entry which is preliminary data.</text>
</comment>
<proteinExistence type="predicted"/>
<dbReference type="Proteomes" id="UP000005143">
    <property type="component" value="Unassembled WGS sequence"/>
</dbReference>
<dbReference type="OrthoDB" id="119501at2"/>
<dbReference type="PANTHER" id="PTHR43877:SF2">
    <property type="entry name" value="AMINOALKYLPHOSPHONATE N-ACETYLTRANSFERASE-RELATED"/>
    <property type="match status" value="1"/>
</dbReference>
<dbReference type="InterPro" id="IPR050832">
    <property type="entry name" value="Bact_Acetyltransf"/>
</dbReference>
<keyword evidence="1 4" id="KW-0808">Transferase</keyword>
<organism evidence="4 5">
    <name type="scientific">Patulibacter medicamentivorans</name>
    <dbReference type="NCBI Taxonomy" id="1097667"/>
    <lineage>
        <taxon>Bacteria</taxon>
        <taxon>Bacillati</taxon>
        <taxon>Actinomycetota</taxon>
        <taxon>Thermoleophilia</taxon>
        <taxon>Solirubrobacterales</taxon>
        <taxon>Patulibacteraceae</taxon>
        <taxon>Patulibacter</taxon>
    </lineage>
</organism>
<dbReference type="PANTHER" id="PTHR43877">
    <property type="entry name" value="AMINOALKYLPHOSPHONATE N-ACETYLTRANSFERASE-RELATED-RELATED"/>
    <property type="match status" value="1"/>
</dbReference>
<dbReference type="Pfam" id="PF00583">
    <property type="entry name" value="Acetyltransf_1"/>
    <property type="match status" value="1"/>
</dbReference>
<sequence>MAADSRSPVAPGPRLAGPADVAVVTALVESAYRGDASRAGWTTEADLLDGQRTDRDEVAELIGADGSAIVLLEDERGLLACCNVEHRGTVGYVGMVAVRPGEQGRGTGRRLLAAAERHLRERWRLDVAEMTVLRQRPELIAWYERRGYARTGELRPFPYGDERYGIPRRPDLVLAVLRKRLDGSPIGEGGADGADRASSVS</sequence>
<evidence type="ECO:0000259" key="3">
    <source>
        <dbReference type="PROSITE" id="PS51186"/>
    </source>
</evidence>
<evidence type="ECO:0000313" key="4">
    <source>
        <dbReference type="EMBL" id="EHN11738.1"/>
    </source>
</evidence>
<dbReference type="PROSITE" id="PS51186">
    <property type="entry name" value="GNAT"/>
    <property type="match status" value="1"/>
</dbReference>
<evidence type="ECO:0000256" key="1">
    <source>
        <dbReference type="ARBA" id="ARBA00022679"/>
    </source>
</evidence>
<evidence type="ECO:0000256" key="2">
    <source>
        <dbReference type="ARBA" id="ARBA00023315"/>
    </source>
</evidence>
<dbReference type="SUPFAM" id="SSF55729">
    <property type="entry name" value="Acyl-CoA N-acyltransferases (Nat)"/>
    <property type="match status" value="1"/>
</dbReference>
<dbReference type="EMBL" id="AGUD01000073">
    <property type="protein sequence ID" value="EHN11738.1"/>
    <property type="molecule type" value="Genomic_DNA"/>
</dbReference>
<dbReference type="AlphaFoldDB" id="H0E3I7"/>
<feature type="domain" description="N-acetyltransferase" evidence="3">
    <location>
        <begin position="21"/>
        <end position="169"/>
    </location>
</feature>
<protein>
    <submittedName>
        <fullName evidence="4">GCN5-related N-acetyltransferase</fullName>
    </submittedName>
</protein>
<keyword evidence="5" id="KW-1185">Reference proteome</keyword>